<dbReference type="KEGG" id="nlo:107223382"/>
<evidence type="ECO:0000313" key="8">
    <source>
        <dbReference type="Proteomes" id="UP000829291"/>
    </source>
</evidence>
<feature type="transmembrane region" description="Helical" evidence="7">
    <location>
        <begin position="12"/>
        <end position="34"/>
    </location>
</feature>
<dbReference type="Gene3D" id="1.10.3860.10">
    <property type="entry name" value="Sodium:dicarboxylate symporter"/>
    <property type="match status" value="1"/>
</dbReference>
<evidence type="ECO:0000256" key="6">
    <source>
        <dbReference type="ARBA" id="ARBA00023136"/>
    </source>
</evidence>
<evidence type="ECO:0000256" key="7">
    <source>
        <dbReference type="RuleBase" id="RU361216"/>
    </source>
</evidence>
<keyword evidence="7" id="KW-0769">Symport</keyword>
<comment type="similarity">
    <text evidence="2 7">Belongs to the dicarboxylate/amino acid:cation symporter (DAACS) (TC 2.A.23) family.</text>
</comment>
<gene>
    <name evidence="9" type="primary">LOC107223382</name>
</gene>
<keyword evidence="3 7" id="KW-0813">Transport</keyword>
<accession>A0A6J0BWD4</accession>
<evidence type="ECO:0000256" key="3">
    <source>
        <dbReference type="ARBA" id="ARBA00022448"/>
    </source>
</evidence>
<dbReference type="PANTHER" id="PTHR11958">
    <property type="entry name" value="SODIUM/DICARBOXYLATE SYMPORTER-RELATED"/>
    <property type="match status" value="1"/>
</dbReference>
<dbReference type="GeneID" id="107223382"/>
<dbReference type="InterPro" id="IPR050746">
    <property type="entry name" value="DAACS"/>
</dbReference>
<feature type="transmembrane region" description="Helical" evidence="7">
    <location>
        <begin position="390"/>
        <end position="416"/>
    </location>
</feature>
<comment type="subcellular location">
    <subcellularLocation>
        <location evidence="1 7">Membrane</location>
        <topology evidence="1 7">Multi-pass membrane protein</topology>
    </subcellularLocation>
</comment>
<keyword evidence="8" id="KW-1185">Reference proteome</keyword>
<feature type="transmembrane region" description="Helical" evidence="7">
    <location>
        <begin position="221"/>
        <end position="244"/>
    </location>
</feature>
<dbReference type="Pfam" id="PF00375">
    <property type="entry name" value="SDF"/>
    <property type="match status" value="1"/>
</dbReference>
<sequence>MTIAKSCFSKNWLTIVTLVSILIGVGIGLSLKNFTRQPWSEREIMYFQFPGELFLRMVNCLILPLIVTSIVSASCNLSNSGSIGINALYYYTVTTTLGIALSLTLVETIRPGEWQNDKNVTFTESMRNFLTTDTLLDLLRNFFPDNLIKACLAQYRTVLKEPENDTTVPISEWVVESEYTDGTNVLGLVSFSLILGLALGKMGSKGKPVLDFFQTLSEASMIIMNWVVMIAPIAVVFLIPGKILSIEDFKVMIARLGIYVMTVFIGLIFHGFVTLPLIYFACTRKSPYKIILKIGPAIVTACGTSSSTATVPTTIQCLDRIGIDQKVSRFVAPIGATINMDGIALYEALGAIFIIQLRGLNFSLARIIAISVTCTISCIGAAGLPNGGYVMLVVVLNSVGVPAEDVMLIIAIDCLVDRFRTAINIIGDALCAGIISHYRKDTVDHVDLQDAASTLLGVKDVEKNTKD</sequence>
<evidence type="ECO:0000313" key="9">
    <source>
        <dbReference type="RefSeq" id="XP_015518532.2"/>
    </source>
</evidence>
<dbReference type="GO" id="GO:0015175">
    <property type="term" value="F:neutral L-amino acid transmembrane transporter activity"/>
    <property type="evidence" value="ECO:0007669"/>
    <property type="project" value="TreeGrafter"/>
</dbReference>
<evidence type="ECO:0000256" key="5">
    <source>
        <dbReference type="ARBA" id="ARBA00022989"/>
    </source>
</evidence>
<dbReference type="SUPFAM" id="SSF118215">
    <property type="entry name" value="Proton glutamate symport protein"/>
    <property type="match status" value="1"/>
</dbReference>
<keyword evidence="5 7" id="KW-1133">Transmembrane helix</keyword>
<dbReference type="RefSeq" id="XP_015518532.2">
    <property type="nucleotide sequence ID" value="XM_015663046.2"/>
</dbReference>
<keyword evidence="4 7" id="KW-0812">Transmembrane</keyword>
<evidence type="ECO:0000256" key="2">
    <source>
        <dbReference type="ARBA" id="ARBA00006148"/>
    </source>
</evidence>
<keyword evidence="6 7" id="KW-0472">Membrane</keyword>
<dbReference type="PANTHER" id="PTHR11958:SF63">
    <property type="entry name" value="AMINO ACID TRANSPORTER"/>
    <property type="match status" value="1"/>
</dbReference>
<dbReference type="InterPro" id="IPR036458">
    <property type="entry name" value="Na:dicarbo_symporter_sf"/>
</dbReference>
<name>A0A6J0BWD4_NEOLC</name>
<dbReference type="Proteomes" id="UP000829291">
    <property type="component" value="Chromosome 4"/>
</dbReference>
<protein>
    <recommendedName>
        <fullName evidence="7">Amino acid transporter</fullName>
    </recommendedName>
</protein>
<evidence type="ECO:0000256" key="1">
    <source>
        <dbReference type="ARBA" id="ARBA00004141"/>
    </source>
</evidence>
<dbReference type="InParanoid" id="A0A6J0BWD4"/>
<dbReference type="PRINTS" id="PR00173">
    <property type="entry name" value="EDTRNSPORT"/>
</dbReference>
<feature type="transmembrane region" description="Helical" evidence="7">
    <location>
        <begin position="364"/>
        <end position="384"/>
    </location>
</feature>
<feature type="transmembrane region" description="Helical" evidence="7">
    <location>
        <begin position="256"/>
        <end position="282"/>
    </location>
</feature>
<proteinExistence type="inferred from homology"/>
<feature type="transmembrane region" description="Helical" evidence="7">
    <location>
        <begin position="54"/>
        <end position="75"/>
    </location>
</feature>
<reference evidence="9" key="1">
    <citation type="submission" date="2025-08" db="UniProtKB">
        <authorList>
            <consortium name="RefSeq"/>
        </authorList>
    </citation>
    <scope>IDENTIFICATION</scope>
    <source>
        <tissue evidence="9">Thorax and Abdomen</tissue>
    </source>
</reference>
<dbReference type="OrthoDB" id="5877963at2759"/>
<dbReference type="GO" id="GO:0015501">
    <property type="term" value="F:glutamate:sodium symporter activity"/>
    <property type="evidence" value="ECO:0007669"/>
    <property type="project" value="TreeGrafter"/>
</dbReference>
<dbReference type="AlphaFoldDB" id="A0A6J0BWD4"/>
<feature type="transmembrane region" description="Helical" evidence="7">
    <location>
        <begin position="87"/>
        <end position="106"/>
    </location>
</feature>
<evidence type="ECO:0000256" key="4">
    <source>
        <dbReference type="ARBA" id="ARBA00022692"/>
    </source>
</evidence>
<dbReference type="InterPro" id="IPR001991">
    <property type="entry name" value="Na-dicarboxylate_symporter"/>
</dbReference>
<dbReference type="GO" id="GO:0005886">
    <property type="term" value="C:plasma membrane"/>
    <property type="evidence" value="ECO:0007669"/>
    <property type="project" value="TreeGrafter"/>
</dbReference>
<dbReference type="GO" id="GO:0005313">
    <property type="term" value="F:L-glutamate transmembrane transporter activity"/>
    <property type="evidence" value="ECO:0007669"/>
    <property type="project" value="TreeGrafter"/>
</dbReference>
<organism evidence="9">
    <name type="scientific">Neodiprion lecontei</name>
    <name type="common">Redheaded pine sawfly</name>
    <dbReference type="NCBI Taxonomy" id="441921"/>
    <lineage>
        <taxon>Eukaryota</taxon>
        <taxon>Metazoa</taxon>
        <taxon>Ecdysozoa</taxon>
        <taxon>Arthropoda</taxon>
        <taxon>Hexapoda</taxon>
        <taxon>Insecta</taxon>
        <taxon>Pterygota</taxon>
        <taxon>Neoptera</taxon>
        <taxon>Endopterygota</taxon>
        <taxon>Hymenoptera</taxon>
        <taxon>Tenthredinoidea</taxon>
        <taxon>Diprionidae</taxon>
        <taxon>Diprioninae</taxon>
        <taxon>Neodiprion</taxon>
    </lineage>
</organism>